<evidence type="ECO:0008006" key="3">
    <source>
        <dbReference type="Google" id="ProtNLM"/>
    </source>
</evidence>
<accession>A0A668RPQ7</accession>
<proteinExistence type="predicted"/>
<dbReference type="GO" id="GO:0005829">
    <property type="term" value="C:cytosol"/>
    <property type="evidence" value="ECO:0007669"/>
    <property type="project" value="TreeGrafter"/>
</dbReference>
<dbReference type="Pfam" id="PF06189">
    <property type="entry name" value="5-nucleotidase"/>
    <property type="match status" value="1"/>
</dbReference>
<dbReference type="Proteomes" id="UP000472276">
    <property type="component" value="Unassembled WGS sequence"/>
</dbReference>
<protein>
    <recommendedName>
        <fullName evidence="3">5'-nucleotidase, cytosolic IAb</fullName>
    </recommendedName>
</protein>
<reference evidence="1" key="2">
    <citation type="submission" date="2025-09" db="UniProtKB">
        <authorList>
            <consortium name="Ensembl"/>
        </authorList>
    </citation>
    <scope>IDENTIFICATION</scope>
</reference>
<dbReference type="PANTHER" id="PTHR31367:SF2">
    <property type="entry name" value="CYTOSOLIC 5'-NUCLEOTIDASE 1A"/>
    <property type="match status" value="1"/>
</dbReference>
<dbReference type="Ensembl" id="ENSOABT00000006660.2">
    <property type="protein sequence ID" value="ENSOABP00000006432.2"/>
    <property type="gene ID" value="ENSOABG00000003605.2"/>
</dbReference>
<gene>
    <name evidence="1" type="primary">LOC116328635</name>
</gene>
<keyword evidence="2" id="KW-1185">Reference proteome</keyword>
<dbReference type="InterPro" id="IPR010394">
    <property type="entry name" value="5-nucleotidase"/>
</dbReference>
<evidence type="ECO:0000313" key="1">
    <source>
        <dbReference type="Ensembl" id="ENSOABP00000006432.2"/>
    </source>
</evidence>
<dbReference type="GO" id="GO:0000287">
    <property type="term" value="F:magnesium ion binding"/>
    <property type="evidence" value="ECO:0007669"/>
    <property type="project" value="InterPro"/>
</dbReference>
<sequence length="275" mass="30791">MSECRTSTSEREIPVTIAMSSGLLFKQEQEGYGPAFKFVKALKAVNAELRHHYPDSNELFKVIFIDDTTSSDFLMDQTCERNQLVSELRRNNTHLYLSDEPNKVQEALNAGVAAAIMFTPTNIITESENQLRVAFDGDAVLFSNESELVFKSGLQAFLDHEEQNVEIPMNGGPFRGFLEVLIKLQKKLNNTGLYKKCPIRTYLVTSRGAGCPGYRALNTLHRWHLELDEAVFLGGADKGPSLQRIKPHIFFDDQQRHVDAALEVGTVACLVPSPN</sequence>
<dbReference type="GO" id="GO:0000166">
    <property type="term" value="F:nucleotide binding"/>
    <property type="evidence" value="ECO:0007669"/>
    <property type="project" value="InterPro"/>
</dbReference>
<name>A0A668RPQ7_OREAU</name>
<reference evidence="1" key="1">
    <citation type="submission" date="2025-08" db="UniProtKB">
        <authorList>
            <consortium name="Ensembl"/>
        </authorList>
    </citation>
    <scope>IDENTIFICATION</scope>
</reference>
<evidence type="ECO:0000313" key="2">
    <source>
        <dbReference type="Proteomes" id="UP000472276"/>
    </source>
</evidence>
<organism evidence="1 2">
    <name type="scientific">Oreochromis aureus</name>
    <name type="common">Israeli tilapia</name>
    <name type="synonym">Chromis aureus</name>
    <dbReference type="NCBI Taxonomy" id="47969"/>
    <lineage>
        <taxon>Eukaryota</taxon>
        <taxon>Metazoa</taxon>
        <taxon>Chordata</taxon>
        <taxon>Craniata</taxon>
        <taxon>Vertebrata</taxon>
        <taxon>Euteleostomi</taxon>
        <taxon>Actinopterygii</taxon>
        <taxon>Neopterygii</taxon>
        <taxon>Teleostei</taxon>
        <taxon>Neoteleostei</taxon>
        <taxon>Acanthomorphata</taxon>
        <taxon>Ovalentaria</taxon>
        <taxon>Cichlomorphae</taxon>
        <taxon>Cichliformes</taxon>
        <taxon>Cichlidae</taxon>
        <taxon>African cichlids</taxon>
        <taxon>Pseudocrenilabrinae</taxon>
        <taxon>Oreochromini</taxon>
        <taxon>Oreochromis</taxon>
    </lineage>
</organism>
<dbReference type="PANTHER" id="PTHR31367">
    <property type="entry name" value="CYTOSOLIC 5'-NUCLEOTIDASE 1 FAMILY MEMBER"/>
    <property type="match status" value="1"/>
</dbReference>
<dbReference type="AlphaFoldDB" id="A0A668RPQ7"/>
<dbReference type="GO" id="GO:0008253">
    <property type="term" value="F:5'-nucleotidase activity"/>
    <property type="evidence" value="ECO:0007669"/>
    <property type="project" value="InterPro"/>
</dbReference>
<dbReference type="OMA" id="KKCPIRT"/>
<dbReference type="GO" id="GO:0009117">
    <property type="term" value="P:nucleotide metabolic process"/>
    <property type="evidence" value="ECO:0007669"/>
    <property type="project" value="InterPro"/>
</dbReference>
<dbReference type="GO" id="GO:0046085">
    <property type="term" value="P:adenosine metabolic process"/>
    <property type="evidence" value="ECO:0007669"/>
    <property type="project" value="TreeGrafter"/>
</dbReference>